<evidence type="ECO:0000313" key="3">
    <source>
        <dbReference type="Proteomes" id="UP001163846"/>
    </source>
</evidence>
<proteinExistence type="predicted"/>
<dbReference type="AlphaFoldDB" id="A0AA38P5A1"/>
<name>A0AA38P5A1_9AGAR</name>
<reference evidence="2" key="1">
    <citation type="submission" date="2022-08" db="EMBL/GenBank/DDBJ databases">
        <authorList>
            <consortium name="DOE Joint Genome Institute"/>
            <person name="Min B."/>
            <person name="Riley R."/>
            <person name="Sierra-Patev S."/>
            <person name="Naranjo-Ortiz M."/>
            <person name="Looney B."/>
            <person name="Konkel Z."/>
            <person name="Slot J.C."/>
            <person name="Sakamoto Y."/>
            <person name="Steenwyk J.L."/>
            <person name="Rokas A."/>
            <person name="Carro J."/>
            <person name="Camarero S."/>
            <person name="Ferreira P."/>
            <person name="Molpeceres G."/>
            <person name="Ruiz-Duenas F.J."/>
            <person name="Serrano A."/>
            <person name="Henrissat B."/>
            <person name="Drula E."/>
            <person name="Hughes K.W."/>
            <person name="Mata J.L."/>
            <person name="Ishikawa N.K."/>
            <person name="Vargas-Isla R."/>
            <person name="Ushijima S."/>
            <person name="Smith C.A."/>
            <person name="Ahrendt S."/>
            <person name="Andreopoulos W."/>
            <person name="He G."/>
            <person name="Labutti K."/>
            <person name="Lipzen A."/>
            <person name="Ng V."/>
            <person name="Sandor L."/>
            <person name="Barry K."/>
            <person name="Martinez A.T."/>
            <person name="Xiao Y."/>
            <person name="Gibbons J.G."/>
            <person name="Terashima K."/>
            <person name="Hibbett D.S."/>
            <person name="Grigoriev I.V."/>
        </authorList>
    </citation>
    <scope>NUCLEOTIDE SEQUENCE</scope>
    <source>
        <strain evidence="2">TFB9207</strain>
    </source>
</reference>
<dbReference type="Proteomes" id="UP001163846">
    <property type="component" value="Unassembled WGS sequence"/>
</dbReference>
<dbReference type="Pfam" id="PF06522">
    <property type="entry name" value="B12D"/>
    <property type="match status" value="1"/>
</dbReference>
<protein>
    <submittedName>
        <fullName evidence="2">Uncharacterized protein</fullName>
    </submittedName>
</protein>
<dbReference type="InterPro" id="IPR010530">
    <property type="entry name" value="B12D"/>
</dbReference>
<dbReference type="EMBL" id="MU806329">
    <property type="protein sequence ID" value="KAJ3836331.1"/>
    <property type="molecule type" value="Genomic_DNA"/>
</dbReference>
<dbReference type="PANTHER" id="PTHR14256">
    <property type="entry name" value="NADH-UBIQUINONE OXIDOREDUCTASE MLRQ SUBUNIT"/>
    <property type="match status" value="1"/>
</dbReference>
<feature type="transmembrane region" description="Helical" evidence="1">
    <location>
        <begin position="12"/>
        <end position="36"/>
    </location>
</feature>
<evidence type="ECO:0000256" key="1">
    <source>
        <dbReference type="SAM" id="Phobius"/>
    </source>
</evidence>
<sequence>MSINFRRNFMKNWFAVEAIPIWCIVATVVSGGTWFMARSAMGPTIQWTKTNPTPWNDIKPYQGTKLVQVHSKFDERYVLCLPLDSRDRNVFNSSRPDGHERRCDSKVASISSEPRTLIFPLLLVPPESSQPPSPVIQY</sequence>
<dbReference type="PANTHER" id="PTHR14256:SF1">
    <property type="entry name" value="GEO09626P1"/>
    <property type="match status" value="1"/>
</dbReference>
<comment type="caution">
    <text evidence="2">The sequence shown here is derived from an EMBL/GenBank/DDBJ whole genome shotgun (WGS) entry which is preliminary data.</text>
</comment>
<keyword evidence="1" id="KW-1133">Transmembrane helix</keyword>
<evidence type="ECO:0000313" key="2">
    <source>
        <dbReference type="EMBL" id="KAJ3836331.1"/>
    </source>
</evidence>
<keyword evidence="1" id="KW-0472">Membrane</keyword>
<organism evidence="2 3">
    <name type="scientific">Lentinula raphanica</name>
    <dbReference type="NCBI Taxonomy" id="153919"/>
    <lineage>
        <taxon>Eukaryota</taxon>
        <taxon>Fungi</taxon>
        <taxon>Dikarya</taxon>
        <taxon>Basidiomycota</taxon>
        <taxon>Agaricomycotina</taxon>
        <taxon>Agaricomycetes</taxon>
        <taxon>Agaricomycetidae</taxon>
        <taxon>Agaricales</taxon>
        <taxon>Marasmiineae</taxon>
        <taxon>Omphalotaceae</taxon>
        <taxon>Lentinula</taxon>
    </lineage>
</organism>
<keyword evidence="1" id="KW-0812">Transmembrane</keyword>
<gene>
    <name evidence="2" type="ORF">F5878DRAFT_265376</name>
</gene>
<accession>A0AA38P5A1</accession>
<keyword evidence="3" id="KW-1185">Reference proteome</keyword>